<organism evidence="2 3">
    <name type="scientific">Nocardia stercoris</name>
    <dbReference type="NCBI Taxonomy" id="2483361"/>
    <lineage>
        <taxon>Bacteria</taxon>
        <taxon>Bacillati</taxon>
        <taxon>Actinomycetota</taxon>
        <taxon>Actinomycetes</taxon>
        <taxon>Mycobacteriales</taxon>
        <taxon>Nocardiaceae</taxon>
        <taxon>Nocardia</taxon>
    </lineage>
</organism>
<evidence type="ECO:0000256" key="1">
    <source>
        <dbReference type="SAM" id="SignalP"/>
    </source>
</evidence>
<evidence type="ECO:0000313" key="2">
    <source>
        <dbReference type="EMBL" id="RMI35273.1"/>
    </source>
</evidence>
<name>A0A3M2LFC0_9NOCA</name>
<reference evidence="2 3" key="1">
    <citation type="submission" date="2018-10" db="EMBL/GenBank/DDBJ databases">
        <title>Isolation from cow dung.</title>
        <authorList>
            <person name="Ling L."/>
        </authorList>
    </citation>
    <scope>NUCLEOTIDE SEQUENCE [LARGE SCALE GENOMIC DNA]</scope>
    <source>
        <strain evidence="2 3">NEAU-LL90</strain>
    </source>
</reference>
<dbReference type="AlphaFoldDB" id="A0A3M2LFC0"/>
<evidence type="ECO:0000313" key="3">
    <source>
        <dbReference type="Proteomes" id="UP000279275"/>
    </source>
</evidence>
<feature type="chain" id="PRO_5018312295" description="Ig-like domain repeat protein" evidence="1">
    <location>
        <begin position="25"/>
        <end position="172"/>
    </location>
</feature>
<sequence>MVRAGLLTSTCALAVVSLATIAAADTSPLTVSGGVSATGGTTAYCANSTYNLTVSAANFPVGITQYEFLDGANISTATAIGALQTATAGQDATVSWTPTTSGTHDLWLLVTGSTGTSLIGPTAVTVLDQTSPTCTPPAPAQPAVGLQNLLTSLGLGNMGAMLSQLVSSLSAQ</sequence>
<dbReference type="EMBL" id="RFFH01000001">
    <property type="protein sequence ID" value="RMI35273.1"/>
    <property type="molecule type" value="Genomic_DNA"/>
</dbReference>
<dbReference type="Proteomes" id="UP000279275">
    <property type="component" value="Unassembled WGS sequence"/>
</dbReference>
<comment type="caution">
    <text evidence="2">The sequence shown here is derived from an EMBL/GenBank/DDBJ whole genome shotgun (WGS) entry which is preliminary data.</text>
</comment>
<evidence type="ECO:0008006" key="4">
    <source>
        <dbReference type="Google" id="ProtNLM"/>
    </source>
</evidence>
<keyword evidence="3" id="KW-1185">Reference proteome</keyword>
<proteinExistence type="predicted"/>
<keyword evidence="1" id="KW-0732">Signal</keyword>
<accession>A0A3M2LFC0</accession>
<protein>
    <recommendedName>
        <fullName evidence="4">Ig-like domain repeat protein</fullName>
    </recommendedName>
</protein>
<feature type="signal peptide" evidence="1">
    <location>
        <begin position="1"/>
        <end position="24"/>
    </location>
</feature>
<gene>
    <name evidence="2" type="ORF">EBN03_03015</name>
</gene>